<feature type="chain" id="PRO_5035768167" description="Pectinesterase inhibitor domain-containing protein" evidence="6">
    <location>
        <begin position="27"/>
        <end position="463"/>
    </location>
</feature>
<evidence type="ECO:0000256" key="2">
    <source>
        <dbReference type="ARBA" id="ARBA00022679"/>
    </source>
</evidence>
<dbReference type="GO" id="GO:0004857">
    <property type="term" value="F:enzyme inhibitor activity"/>
    <property type="evidence" value="ECO:0007669"/>
    <property type="project" value="InterPro"/>
</dbReference>
<dbReference type="Gene3D" id="3.40.50.300">
    <property type="entry name" value="P-loop containing nucleotide triphosphate hydrolases"/>
    <property type="match status" value="1"/>
</dbReference>
<dbReference type="Gene3D" id="1.10.287.890">
    <property type="entry name" value="Crystal structure of tRNA isopentenylpyrophosphate transferase (bh2366) domain"/>
    <property type="match status" value="1"/>
</dbReference>
<accession>A0A8S2AV72</accession>
<keyword evidence="2" id="KW-0808">Transferase</keyword>
<dbReference type="GO" id="GO:0006400">
    <property type="term" value="P:tRNA modification"/>
    <property type="evidence" value="ECO:0007669"/>
    <property type="project" value="TreeGrafter"/>
</dbReference>
<dbReference type="Pfam" id="PF01715">
    <property type="entry name" value="IPPT"/>
    <property type="match status" value="2"/>
</dbReference>
<keyword evidence="4" id="KW-0547">Nucleotide-binding</keyword>
<reference evidence="8" key="1">
    <citation type="submission" date="2021-01" db="EMBL/GenBank/DDBJ databases">
        <authorList>
            <person name="Bezrukov I."/>
        </authorList>
    </citation>
    <scope>NUCLEOTIDE SEQUENCE</scope>
</reference>
<evidence type="ECO:0000313" key="9">
    <source>
        <dbReference type="Proteomes" id="UP000682877"/>
    </source>
</evidence>
<dbReference type="Gene3D" id="1.20.140.40">
    <property type="entry name" value="Invertase/pectin methylesterase inhibitor family protein"/>
    <property type="match status" value="1"/>
</dbReference>
<dbReference type="InterPro" id="IPR006501">
    <property type="entry name" value="Pectinesterase_inhib_dom"/>
</dbReference>
<keyword evidence="6" id="KW-0732">Signal</keyword>
<dbReference type="SUPFAM" id="SSF52540">
    <property type="entry name" value="P-loop containing nucleoside triphosphate hydrolases"/>
    <property type="match status" value="1"/>
</dbReference>
<dbReference type="Pfam" id="PF04043">
    <property type="entry name" value="PMEI"/>
    <property type="match status" value="1"/>
</dbReference>
<evidence type="ECO:0000256" key="5">
    <source>
        <dbReference type="ARBA" id="ARBA00022840"/>
    </source>
</evidence>
<dbReference type="PANTHER" id="PTHR11088">
    <property type="entry name" value="TRNA DIMETHYLALLYLTRANSFERASE"/>
    <property type="match status" value="1"/>
</dbReference>
<dbReference type="FunFam" id="3.40.50.300:FF:001570">
    <property type="entry name" value="Adenylate isopentenyltransferase"/>
    <property type="match status" value="1"/>
</dbReference>
<dbReference type="GO" id="GO:0052381">
    <property type="term" value="F:tRNA dimethylallyltransferase activity"/>
    <property type="evidence" value="ECO:0007669"/>
    <property type="project" value="TreeGrafter"/>
</dbReference>
<dbReference type="GO" id="GO:0009824">
    <property type="term" value="F:AMP dimethylallyltransferase activity"/>
    <property type="evidence" value="ECO:0007669"/>
    <property type="project" value="TreeGrafter"/>
</dbReference>
<dbReference type="InterPro" id="IPR035513">
    <property type="entry name" value="Invertase/methylesterase_inhib"/>
</dbReference>
<keyword evidence="9" id="KW-1185">Reference proteome</keyword>
<dbReference type="SUPFAM" id="SSF101148">
    <property type="entry name" value="Plant invertase/pectin methylesterase inhibitor"/>
    <property type="match status" value="1"/>
</dbReference>
<feature type="signal peptide" evidence="6">
    <location>
        <begin position="1"/>
        <end position="26"/>
    </location>
</feature>
<sequence length="463" mass="51600">MATSSVLSTFAATAITLQLLLSPASASPHMKYIDAICDRAHDQAFCVKTLTTNPPTAAPIGLLPLSEAVINLATSHAEKTAIFVDETAKKDPTVKTAFTECHKAYLAVAADLKSANVKLKASPDTANYDVRASSDNMRRVNELVGKNTDKASTTLKEMTVQMEKLLDLAAVSIYDMNCKDKMVVIMGATGSGKSSLSVDLALHFKAEIINSDKMQFYDGLKITTNQSTIADRRGVPHHLLGELNPEAGEVTAAEFRVMAAKTISEITERKKLPILAGGSNSYIHALLAKSYDPENYPFSDHKGSICSELKYDCCFIWIDVDQSVLFEYLSLRLDVMMKSGMFEEIAEFHRAKKAPKEPLGIWKAIGVQEFDDYLKKYKWDNDMDKWDAMRKEAYEKAVRAIKENTFQLTKDQIRKINKLRNAGWDIKKVDATASFREAIRAAKEGEGVAEMQRKIWNKCWNRV</sequence>
<protein>
    <recommendedName>
        <fullName evidence="7">Pectinesterase inhibitor domain-containing protein</fullName>
    </recommendedName>
</protein>
<feature type="domain" description="Pectinesterase inhibitor" evidence="7">
    <location>
        <begin position="28"/>
        <end position="172"/>
    </location>
</feature>
<dbReference type="GO" id="GO:0005524">
    <property type="term" value="F:ATP binding"/>
    <property type="evidence" value="ECO:0007669"/>
    <property type="project" value="UniProtKB-KW"/>
</dbReference>
<comment type="similarity">
    <text evidence="1">Belongs to the IPP transferase family.</text>
</comment>
<dbReference type="Proteomes" id="UP000682877">
    <property type="component" value="Chromosome 7"/>
</dbReference>
<dbReference type="GO" id="GO:0009691">
    <property type="term" value="P:cytokinin biosynthetic process"/>
    <property type="evidence" value="ECO:0007669"/>
    <property type="project" value="UniProtKB-KW"/>
</dbReference>
<dbReference type="InterPro" id="IPR027417">
    <property type="entry name" value="P-loop_NTPase"/>
</dbReference>
<dbReference type="NCBIfam" id="TIGR01614">
    <property type="entry name" value="PME_inhib"/>
    <property type="match status" value="1"/>
</dbReference>
<evidence type="ECO:0000256" key="4">
    <source>
        <dbReference type="ARBA" id="ARBA00022741"/>
    </source>
</evidence>
<gene>
    <name evidence="8" type="ORF">AARE701A_LOCUS18557</name>
</gene>
<organism evidence="8 9">
    <name type="scientific">Arabidopsis arenosa</name>
    <name type="common">Sand rock-cress</name>
    <name type="synonym">Cardaminopsis arenosa</name>
    <dbReference type="NCBI Taxonomy" id="38785"/>
    <lineage>
        <taxon>Eukaryota</taxon>
        <taxon>Viridiplantae</taxon>
        <taxon>Streptophyta</taxon>
        <taxon>Embryophyta</taxon>
        <taxon>Tracheophyta</taxon>
        <taxon>Spermatophyta</taxon>
        <taxon>Magnoliopsida</taxon>
        <taxon>eudicotyledons</taxon>
        <taxon>Gunneridae</taxon>
        <taxon>Pentapetalae</taxon>
        <taxon>rosids</taxon>
        <taxon>malvids</taxon>
        <taxon>Brassicales</taxon>
        <taxon>Brassicaceae</taxon>
        <taxon>Camelineae</taxon>
        <taxon>Arabidopsis</taxon>
    </lineage>
</organism>
<dbReference type="PANTHER" id="PTHR11088:SF86">
    <property type="entry name" value="ADENYLATE ISOPENTENYLTRANSFERASE 4-RELATED"/>
    <property type="match status" value="1"/>
</dbReference>
<evidence type="ECO:0000256" key="1">
    <source>
        <dbReference type="ARBA" id="ARBA00005842"/>
    </source>
</evidence>
<dbReference type="GO" id="GO:0005739">
    <property type="term" value="C:mitochondrion"/>
    <property type="evidence" value="ECO:0007669"/>
    <property type="project" value="TreeGrafter"/>
</dbReference>
<dbReference type="InterPro" id="IPR039657">
    <property type="entry name" value="Dimethylallyltransferase"/>
</dbReference>
<dbReference type="EMBL" id="LR999457">
    <property type="protein sequence ID" value="CAE6178724.1"/>
    <property type="molecule type" value="Genomic_DNA"/>
</dbReference>
<evidence type="ECO:0000256" key="3">
    <source>
        <dbReference type="ARBA" id="ARBA00022712"/>
    </source>
</evidence>
<evidence type="ECO:0000313" key="8">
    <source>
        <dbReference type="EMBL" id="CAE6178724.1"/>
    </source>
</evidence>
<keyword evidence="3" id="KW-0203">Cytokinin biosynthesis</keyword>
<evidence type="ECO:0000259" key="7">
    <source>
        <dbReference type="SMART" id="SM00856"/>
    </source>
</evidence>
<evidence type="ECO:0000256" key="6">
    <source>
        <dbReference type="SAM" id="SignalP"/>
    </source>
</evidence>
<keyword evidence="5" id="KW-0067">ATP-binding</keyword>
<proteinExistence type="inferred from homology"/>
<name>A0A8S2AV72_ARAAE</name>
<dbReference type="AlphaFoldDB" id="A0A8S2AV72"/>
<dbReference type="SMART" id="SM00856">
    <property type="entry name" value="PMEI"/>
    <property type="match status" value="1"/>
</dbReference>